<evidence type="ECO:0000313" key="4">
    <source>
        <dbReference type="Proteomes" id="UP000326950"/>
    </source>
</evidence>
<proteinExistence type="predicted"/>
<feature type="compositionally biased region" description="Polar residues" evidence="1">
    <location>
        <begin position="241"/>
        <end position="261"/>
    </location>
</feature>
<feature type="region of interest" description="Disordered" evidence="1">
    <location>
        <begin position="241"/>
        <end position="268"/>
    </location>
</feature>
<feature type="region of interest" description="Disordered" evidence="1">
    <location>
        <begin position="449"/>
        <end position="511"/>
    </location>
</feature>
<protein>
    <submittedName>
        <fullName evidence="3">Uncharacterized protein</fullName>
    </submittedName>
</protein>
<keyword evidence="2" id="KW-1133">Transmembrane helix</keyword>
<feature type="region of interest" description="Disordered" evidence="1">
    <location>
        <begin position="602"/>
        <end position="625"/>
    </location>
</feature>
<feature type="compositionally biased region" description="Low complexity" evidence="1">
    <location>
        <begin position="333"/>
        <end position="361"/>
    </location>
</feature>
<evidence type="ECO:0000256" key="2">
    <source>
        <dbReference type="SAM" id="Phobius"/>
    </source>
</evidence>
<keyword evidence="2" id="KW-0472">Membrane</keyword>
<feature type="compositionally biased region" description="Polar residues" evidence="1">
    <location>
        <begin position="688"/>
        <end position="699"/>
    </location>
</feature>
<feature type="region of interest" description="Disordered" evidence="1">
    <location>
        <begin position="332"/>
        <end position="361"/>
    </location>
</feature>
<keyword evidence="4" id="KW-1185">Reference proteome</keyword>
<dbReference type="Proteomes" id="UP000326950">
    <property type="component" value="Unassembled WGS sequence"/>
</dbReference>
<accession>A0A5N6UMW3</accession>
<feature type="transmembrane region" description="Helical" evidence="2">
    <location>
        <begin position="366"/>
        <end position="388"/>
    </location>
</feature>
<reference evidence="3 4" key="1">
    <citation type="submission" date="2019-04" db="EMBL/GenBank/DDBJ databases">
        <title>Friends and foes A comparative genomics study of 23 Aspergillus species from section Flavi.</title>
        <authorList>
            <consortium name="DOE Joint Genome Institute"/>
            <person name="Kjaerbolling I."/>
            <person name="Vesth T."/>
            <person name="Frisvad J.C."/>
            <person name="Nybo J.L."/>
            <person name="Theobald S."/>
            <person name="Kildgaard S."/>
            <person name="Isbrandt T."/>
            <person name="Kuo A."/>
            <person name="Sato A."/>
            <person name="Lyhne E.K."/>
            <person name="Kogle M.E."/>
            <person name="Wiebenga A."/>
            <person name="Kun R.S."/>
            <person name="Lubbers R.J."/>
            <person name="Makela M.R."/>
            <person name="Barry K."/>
            <person name="Chovatia M."/>
            <person name="Clum A."/>
            <person name="Daum C."/>
            <person name="Haridas S."/>
            <person name="He G."/>
            <person name="LaButti K."/>
            <person name="Lipzen A."/>
            <person name="Mondo S."/>
            <person name="Riley R."/>
            <person name="Salamov A."/>
            <person name="Simmons B.A."/>
            <person name="Magnuson J.K."/>
            <person name="Henrissat B."/>
            <person name="Mortensen U.H."/>
            <person name="Larsen T.O."/>
            <person name="Devries R.P."/>
            <person name="Grigoriev I.V."/>
            <person name="Machida M."/>
            <person name="Baker S.E."/>
            <person name="Andersen M.R."/>
        </authorList>
    </citation>
    <scope>NUCLEOTIDE SEQUENCE [LARGE SCALE GENOMIC DNA]</scope>
    <source>
        <strain evidence="3 4">CBS 117626</strain>
    </source>
</reference>
<dbReference type="EMBL" id="ML738665">
    <property type="protein sequence ID" value="KAE8159975.1"/>
    <property type="molecule type" value="Genomic_DNA"/>
</dbReference>
<dbReference type="InterPro" id="IPR015915">
    <property type="entry name" value="Kelch-typ_b-propeller"/>
</dbReference>
<feature type="region of interest" description="Disordered" evidence="1">
    <location>
        <begin position="663"/>
        <end position="699"/>
    </location>
</feature>
<name>A0A5N6UMW3_ASPTM</name>
<dbReference type="SUPFAM" id="SSF117281">
    <property type="entry name" value="Kelch motif"/>
    <property type="match status" value="1"/>
</dbReference>
<evidence type="ECO:0000256" key="1">
    <source>
        <dbReference type="SAM" id="MobiDB-lite"/>
    </source>
</evidence>
<dbReference type="Gene3D" id="2.120.10.80">
    <property type="entry name" value="Kelch-type beta propeller"/>
    <property type="match status" value="1"/>
</dbReference>
<keyword evidence="2" id="KW-0812">Transmembrane</keyword>
<evidence type="ECO:0000313" key="3">
    <source>
        <dbReference type="EMBL" id="KAE8159975.1"/>
    </source>
</evidence>
<gene>
    <name evidence="3" type="ORF">BDV40DRAFT_227079</name>
</gene>
<organism evidence="3 4">
    <name type="scientific">Aspergillus tamarii</name>
    <dbReference type="NCBI Taxonomy" id="41984"/>
    <lineage>
        <taxon>Eukaryota</taxon>
        <taxon>Fungi</taxon>
        <taxon>Dikarya</taxon>
        <taxon>Ascomycota</taxon>
        <taxon>Pezizomycotina</taxon>
        <taxon>Eurotiomycetes</taxon>
        <taxon>Eurotiomycetidae</taxon>
        <taxon>Eurotiales</taxon>
        <taxon>Aspergillaceae</taxon>
        <taxon>Aspergillus</taxon>
        <taxon>Aspergillus subgen. Circumdati</taxon>
    </lineage>
</organism>
<sequence length="699" mass="74308">MIVPKPPVKLEDHCSVIYDNTLYTYSANGFASISLERNATWTQLPMGEPVSKAACVTGGLDGNEDQQALYVIGGTPSQGVSSGLQRYSFKDKKWKTFDSVSGNMANRTSHKAVYLKSSSALVIYGGHQRDQTDASSDTFAINTQEPYNLSAYSAEHASPAYDPVLLPWNDKEAALVGGLTTPDQVHLFDPIQGWHSSEVTIPAPLSDDVQCALINGTDGSKILEAFDMSASPNNVTSITLLNSDGTPAHKGNSSESSSTKRGITLDDYPTYDDSLAPTTTRKDYSLAQGNDGLVVISSGSGSDTLAIFNQTSNSWVNATKLFYGDQSSQQILGSTTSTPTATASGSSETSGAPASDDSSSSDVGTIIGATLGGIVGIAAILIVILFILKHKKDAKKRAAQAENGGDKDRLSFQDRGVEPLTRSAYPMAKSPAPLAASSVDSLAIFSGHAGEEKSPKPAGAPPSFDHKPSPLSTIHSSREPSSGEFDKAIEAQDSLPGSHPGDRRTSEGWGKYFQDNSAAPLMVPPAAVPARPDSTATTATAWPMKTLTPLNTNFLEAPKPLGCVVSGSPTTEHATSPKNGQYITIPESQSARISTASDITIESDDGYEHQGSRAQQSWLGRPPSSTYSRSYYNPSYYNPSTSDVPSLVNPLRDTRMNTRGSSVLIPDSVEPLPPRDTRNNNNHNNINSDMSWLNLNAQR</sequence>
<dbReference type="AlphaFoldDB" id="A0A5N6UMW3"/>
<dbReference type="OrthoDB" id="5352000at2759"/>